<dbReference type="EMBL" id="JAULSU010000006">
    <property type="protein sequence ID" value="KAK0613267.1"/>
    <property type="molecule type" value="Genomic_DNA"/>
</dbReference>
<dbReference type="Proteomes" id="UP001175000">
    <property type="component" value="Unassembled WGS sequence"/>
</dbReference>
<proteinExistence type="predicted"/>
<dbReference type="Gene3D" id="3.90.120.10">
    <property type="entry name" value="DNA Methylase, subunit A, domain 2"/>
    <property type="match status" value="1"/>
</dbReference>
<dbReference type="InterPro" id="IPR029063">
    <property type="entry name" value="SAM-dependent_MTases_sf"/>
</dbReference>
<keyword evidence="2" id="KW-0808">Transferase</keyword>
<gene>
    <name evidence="4" type="ORF">B0T14DRAFT_525935</name>
</gene>
<feature type="region of interest" description="Disordered" evidence="3">
    <location>
        <begin position="770"/>
        <end position="846"/>
    </location>
</feature>
<dbReference type="GO" id="GO:0032259">
    <property type="term" value="P:methylation"/>
    <property type="evidence" value="ECO:0007669"/>
    <property type="project" value="UniProtKB-KW"/>
</dbReference>
<dbReference type="Pfam" id="PF00145">
    <property type="entry name" value="DNA_methylase"/>
    <property type="match status" value="1"/>
</dbReference>
<name>A0AA40BTP3_9PEZI</name>
<keyword evidence="1" id="KW-0489">Methyltransferase</keyword>
<evidence type="ECO:0000313" key="5">
    <source>
        <dbReference type="Proteomes" id="UP001175000"/>
    </source>
</evidence>
<keyword evidence="5" id="KW-1185">Reference proteome</keyword>
<dbReference type="SUPFAM" id="SSF53335">
    <property type="entry name" value="S-adenosyl-L-methionine-dependent methyltransferases"/>
    <property type="match status" value="1"/>
</dbReference>
<comment type="caution">
    <text evidence="4">The sequence shown here is derived from an EMBL/GenBank/DDBJ whole genome shotgun (WGS) entry which is preliminary data.</text>
</comment>
<protein>
    <submittedName>
        <fullName evidence="4">Uncharacterized protein</fullName>
    </submittedName>
</protein>
<feature type="compositionally biased region" description="Basic and acidic residues" evidence="3">
    <location>
        <begin position="56"/>
        <end position="65"/>
    </location>
</feature>
<dbReference type="Gene3D" id="3.40.50.150">
    <property type="entry name" value="Vaccinia Virus protein VP39"/>
    <property type="match status" value="1"/>
</dbReference>
<dbReference type="GO" id="GO:0008168">
    <property type="term" value="F:methyltransferase activity"/>
    <property type="evidence" value="ECO:0007669"/>
    <property type="project" value="UniProtKB-KW"/>
</dbReference>
<evidence type="ECO:0000256" key="3">
    <source>
        <dbReference type="SAM" id="MobiDB-lite"/>
    </source>
</evidence>
<evidence type="ECO:0000256" key="1">
    <source>
        <dbReference type="ARBA" id="ARBA00022603"/>
    </source>
</evidence>
<reference evidence="4" key="1">
    <citation type="submission" date="2023-06" db="EMBL/GenBank/DDBJ databases">
        <title>Genome-scale phylogeny and comparative genomics of the fungal order Sordariales.</title>
        <authorList>
            <consortium name="Lawrence Berkeley National Laboratory"/>
            <person name="Hensen N."/>
            <person name="Bonometti L."/>
            <person name="Westerberg I."/>
            <person name="Brannstrom I.O."/>
            <person name="Guillou S."/>
            <person name="Cros-Aarteil S."/>
            <person name="Calhoun S."/>
            <person name="Haridas S."/>
            <person name="Kuo A."/>
            <person name="Mondo S."/>
            <person name="Pangilinan J."/>
            <person name="Riley R."/>
            <person name="Labutti K."/>
            <person name="Andreopoulos B."/>
            <person name="Lipzen A."/>
            <person name="Chen C."/>
            <person name="Yanf M."/>
            <person name="Daum C."/>
            <person name="Ng V."/>
            <person name="Clum A."/>
            <person name="Steindorff A."/>
            <person name="Ohm R."/>
            <person name="Martin F."/>
            <person name="Silar P."/>
            <person name="Natvig D."/>
            <person name="Lalanne C."/>
            <person name="Gautier V."/>
            <person name="Ament-Velasquez S.L."/>
            <person name="Kruys A."/>
            <person name="Hutchinson M.I."/>
            <person name="Powell A.J."/>
            <person name="Barry K."/>
            <person name="Miller A.N."/>
            <person name="Grigoriev I.V."/>
            <person name="Debuchy R."/>
            <person name="Gladieux P."/>
            <person name="Thoren M.H."/>
            <person name="Johannesson H."/>
        </authorList>
    </citation>
    <scope>NUCLEOTIDE SEQUENCE</scope>
    <source>
        <strain evidence="4">CBS 606.72</strain>
    </source>
</reference>
<evidence type="ECO:0000313" key="4">
    <source>
        <dbReference type="EMBL" id="KAK0613267.1"/>
    </source>
</evidence>
<organism evidence="4 5">
    <name type="scientific">Immersiella caudata</name>
    <dbReference type="NCBI Taxonomy" id="314043"/>
    <lineage>
        <taxon>Eukaryota</taxon>
        <taxon>Fungi</taxon>
        <taxon>Dikarya</taxon>
        <taxon>Ascomycota</taxon>
        <taxon>Pezizomycotina</taxon>
        <taxon>Sordariomycetes</taxon>
        <taxon>Sordariomycetidae</taxon>
        <taxon>Sordariales</taxon>
        <taxon>Lasiosphaeriaceae</taxon>
        <taxon>Immersiella</taxon>
    </lineage>
</organism>
<dbReference type="InterPro" id="IPR001525">
    <property type="entry name" value="C5_MeTfrase"/>
</dbReference>
<accession>A0AA40BTP3</accession>
<evidence type="ECO:0000256" key="2">
    <source>
        <dbReference type="ARBA" id="ARBA00022679"/>
    </source>
</evidence>
<sequence length="1464" mass="162383">MGEKWFPSCTFHPNSPALPLDCTRPGKSARMGSEYNPDGVDEYRSGEEDEYDSDEESSKPFDDGIDLRPMTQSLGLSSQYAPQWTCADAFREFYQNWKDGIVASFSLDPRNPQSFQPKWSETNAWLEITVRRGSSPAGELLGFIRFKKKGGHLELANFDARLERKHLNLGASSKREENGSKFAGFHGEGFKMAALVMRRNGYSVRISTNSFYWNFNFNNSGILRCRLSKPADITLFKESERKQKEESKGPHRTELNSYMAHDVLVRIKGVDGRQMSADTFRSWAAVALDLKHPLRSEDMVRTASGDLILDPEFAGSVYLKGLRVRGLAGRKSADEVYRFAYNFAEGYINRDREFLTDGGEGARTVAKIWAESIANGGEATIQHYLHLFEAYKESKDIYLADRFVSKETALAMWKHLVDDTPGAFYYAEGAGAAESASMSDDQRHQEIIETALKKQPKKMDATLWKILWKHNLVRTPHEERCRIFQKSEVIAVKGHFAESVLRLLSAAFQLHDLTVTICVVSGGDTGVDLLCVGGGQNGPPLRLLVHEKWFNFTEAHVESDCDLSALSGLVGDNMSGPVNGFYCDHVVFDLFDMAIRDTRGPLQLNHQQIAAIRRKFSTAVGQMPRRVQLSRSQDGAGLVVAWTPNEIAKIVAESQLNICYNIRLHKASSCAESRKDLVYTEQAVENFYDAEDVDMEDCDCPAQTVGPDGYKGVSFKGLDPAEQYFPMVARAGGKSLFATPPSAISPRWRVAPTTISRCQSQHVAGVPVLPPAAAHSEPDPPPASPSNSSNSLDDVISDSPDTPPFDGGQSPVFDPMLDTPDTPFDGAQSPASDPGAAPEALEQEENPTLAMRIDEDEWREWHEHELPSRISRFFGALAPAKQCRMCGKQSSNLITEAVFTCDRLGYEFEEESFVEVKLRDPEIASGRPSVLFVHRIHLGDDEGTDCSLQGPHIAATRYTHTAGDVAMAFDNYFLSQHLPVGDLLKSSGTARSMEFLLHCSGPGDMGTRDDADVISMDDILSVTALPPEFDIVHCVNPPAPEEIKGKGFCRFACSVEERGLLLTPLSRQSLPRLEARNRRKLDGFVRDATPHIVDFSPSVLGTSEGFLDAGYNILASVGFDGQKHHTWRVRHPRCRVFDGEIESVVDEFVCGKLPVPHLTAPGHPFVASLASEYSLYRLGDGNKEMPSLDGFLQPLKDMTSVMSCPAFGFHFSVLQLPVAILRDDHDDTSSNALFDYMNHFLCELGHSVALRVLSVSDYGLPQDRQVVVIMTSPYLGPNVVDQETTAGVAVDEMTLHEILKGLTINNTRPTYRESDGADSLAMCFVDNNVYYNHGTGRKHPDINECISVDPSGNTPGGIQLFYPSARPHVNKERVDLLTVRELARLQGFKDDFIFYGAPEAQYREVLTAQPPIVSREIGKMLRRVMELNTSRHVTRRNTGVAAAVQNEGVRPNKRARVEDAEDQG</sequence>
<feature type="region of interest" description="Disordered" evidence="3">
    <location>
        <begin position="1"/>
        <end position="65"/>
    </location>
</feature>